<dbReference type="PANTHER" id="PTHR32295:SF93">
    <property type="entry name" value="PROTEIN IQ-DOMAIN 9"/>
    <property type="match status" value="1"/>
</dbReference>
<sequence>MGSGDWIKNILSLKKKKDDRSKKLKESSAPKKSNGFKQEHASQKEYAKITNGASNGNPGVLGMHVEDIAATHIQTAFRAYMARKALRRLKGTVRLQGLIQGHSIKKQASTTLSYLHSWSSIQAQIRARRLFMVTEGRNRQKKLENQLKLEAKLHDLEVDWNGGSETMDEILSRIYQREEAAVKRERTMAYAFSHQWRANSNPNLGLNSKLGKSDWGWSWTERWIAARPWESRVSVQSSPKKAHGRPTNKSSKNINSPTMKTAMSIKSISPNGKGTTTARKLSYTAAEKPATEEGNISAEESNNTKK</sequence>
<evidence type="ECO:0000256" key="1">
    <source>
        <dbReference type="ARBA" id="ARBA00022860"/>
    </source>
</evidence>
<evidence type="ECO:0000313" key="5">
    <source>
        <dbReference type="Proteomes" id="UP001642360"/>
    </source>
</evidence>
<name>A0ABC8RUF6_9AQUA</name>
<evidence type="ECO:0008006" key="6">
    <source>
        <dbReference type="Google" id="ProtNLM"/>
    </source>
</evidence>
<keyword evidence="1" id="KW-0112">Calmodulin-binding</keyword>
<dbReference type="PANTHER" id="PTHR32295">
    <property type="entry name" value="IQ-DOMAIN 5-RELATED"/>
    <property type="match status" value="1"/>
</dbReference>
<organism evidence="4 5">
    <name type="scientific">Ilex paraguariensis</name>
    <name type="common">yerba mate</name>
    <dbReference type="NCBI Taxonomy" id="185542"/>
    <lineage>
        <taxon>Eukaryota</taxon>
        <taxon>Viridiplantae</taxon>
        <taxon>Streptophyta</taxon>
        <taxon>Embryophyta</taxon>
        <taxon>Tracheophyta</taxon>
        <taxon>Spermatophyta</taxon>
        <taxon>Magnoliopsida</taxon>
        <taxon>eudicotyledons</taxon>
        <taxon>Gunneridae</taxon>
        <taxon>Pentapetalae</taxon>
        <taxon>asterids</taxon>
        <taxon>campanulids</taxon>
        <taxon>Aquifoliales</taxon>
        <taxon>Aquifoliaceae</taxon>
        <taxon>Ilex</taxon>
    </lineage>
</organism>
<feature type="region of interest" description="Disordered" evidence="3">
    <location>
        <begin position="15"/>
        <end position="43"/>
    </location>
</feature>
<comment type="caution">
    <text evidence="4">The sequence shown here is derived from an EMBL/GenBank/DDBJ whole genome shotgun (WGS) entry which is preliminary data.</text>
</comment>
<dbReference type="Proteomes" id="UP001642360">
    <property type="component" value="Unassembled WGS sequence"/>
</dbReference>
<dbReference type="GO" id="GO:0005516">
    <property type="term" value="F:calmodulin binding"/>
    <property type="evidence" value="ECO:0007669"/>
    <property type="project" value="UniProtKB-KW"/>
</dbReference>
<evidence type="ECO:0000256" key="2">
    <source>
        <dbReference type="ARBA" id="ARBA00024341"/>
    </source>
</evidence>
<feature type="compositionally biased region" description="Basic and acidic residues" evidence="3">
    <location>
        <begin position="16"/>
        <end position="29"/>
    </location>
</feature>
<dbReference type="EMBL" id="CAUOFW020001725">
    <property type="protein sequence ID" value="CAK9148195.1"/>
    <property type="molecule type" value="Genomic_DNA"/>
</dbReference>
<evidence type="ECO:0000313" key="4">
    <source>
        <dbReference type="EMBL" id="CAK9148195.1"/>
    </source>
</evidence>
<dbReference type="PROSITE" id="PS50096">
    <property type="entry name" value="IQ"/>
    <property type="match status" value="1"/>
</dbReference>
<comment type="similarity">
    <text evidence="2">Belongs to the IQD family.</text>
</comment>
<proteinExistence type="inferred from homology"/>
<protein>
    <recommendedName>
        <fullName evidence="6">Protein IQ-DOMAIN 1</fullName>
    </recommendedName>
</protein>
<accession>A0ABC8RUF6</accession>
<keyword evidence="5" id="KW-1185">Reference proteome</keyword>
<dbReference type="CDD" id="cd23767">
    <property type="entry name" value="IQCD"/>
    <property type="match status" value="1"/>
</dbReference>
<feature type="region of interest" description="Disordered" evidence="3">
    <location>
        <begin position="231"/>
        <end position="306"/>
    </location>
</feature>
<feature type="compositionally biased region" description="Polar residues" evidence="3">
    <location>
        <begin position="247"/>
        <end position="279"/>
    </location>
</feature>
<evidence type="ECO:0000256" key="3">
    <source>
        <dbReference type="SAM" id="MobiDB-lite"/>
    </source>
</evidence>
<gene>
    <name evidence="4" type="ORF">ILEXP_LOCUS16121</name>
</gene>
<dbReference type="AlphaFoldDB" id="A0ABC8RUF6"/>
<reference evidence="4 5" key="1">
    <citation type="submission" date="2024-02" db="EMBL/GenBank/DDBJ databases">
        <authorList>
            <person name="Vignale AGUSTIN F."/>
            <person name="Sosa J E."/>
            <person name="Modenutti C."/>
        </authorList>
    </citation>
    <scope>NUCLEOTIDE SEQUENCE [LARGE SCALE GENOMIC DNA]</scope>
</reference>